<dbReference type="Gene3D" id="1.25.70.10">
    <property type="entry name" value="Transcription termination factor 3, mitochondrial"/>
    <property type="match status" value="1"/>
</dbReference>
<dbReference type="Proteomes" id="UP001054889">
    <property type="component" value="Unassembled WGS sequence"/>
</dbReference>
<dbReference type="AlphaFoldDB" id="A0AAV5F4R8"/>
<reference evidence="4" key="1">
    <citation type="journal article" date="2018" name="DNA Res.">
        <title>Multiple hybrid de novo genome assembly of finger millet, an orphan allotetraploid crop.</title>
        <authorList>
            <person name="Hatakeyama M."/>
            <person name="Aluri S."/>
            <person name="Balachadran M.T."/>
            <person name="Sivarajan S.R."/>
            <person name="Patrignani A."/>
            <person name="Gruter S."/>
            <person name="Poveda L."/>
            <person name="Shimizu-Inatsugi R."/>
            <person name="Baeten J."/>
            <person name="Francoijs K.J."/>
            <person name="Nataraja K.N."/>
            <person name="Reddy Y.A.N."/>
            <person name="Phadnis S."/>
            <person name="Ravikumar R.L."/>
            <person name="Schlapbach R."/>
            <person name="Sreeman S.M."/>
            <person name="Shimizu K.K."/>
        </authorList>
    </citation>
    <scope>NUCLEOTIDE SEQUENCE</scope>
</reference>
<keyword evidence="2" id="KW-0804">Transcription</keyword>
<keyword evidence="2" id="KW-0805">Transcription regulation</keyword>
<evidence type="ECO:0000313" key="4">
    <source>
        <dbReference type="EMBL" id="GJN29236.1"/>
    </source>
</evidence>
<gene>
    <name evidence="4" type="primary">gb17438</name>
    <name evidence="4" type="ORF">PR202_gb17438</name>
</gene>
<evidence type="ECO:0000256" key="2">
    <source>
        <dbReference type="ARBA" id="ARBA00022472"/>
    </source>
</evidence>
<keyword evidence="5" id="KW-1185">Reference proteome</keyword>
<name>A0AAV5F4R8_ELECO</name>
<protein>
    <submittedName>
        <fullName evidence="4">Uncharacterized protein</fullName>
    </submittedName>
</protein>
<proteinExistence type="inferred from homology"/>
<sequence>MWHAPAVLLPCSTPTQAFAAADGSTAVAMFLVQKQYPPLSFPPRATVAFVSLRYQCLLPTAQSCSTAAAADSASRAPFSVEDYLVASCHLTPAQAVKASKAISHLKSPSRPDAVVAFLSGLGLSDADIATAVAYDPKLLCSEVERTLVPRLSELRDLGLSPSQIARLVLVDPARFRRPTVVSKLRFYVPLFGSFENLLQALKSNSYLLSSDLERVVKPNLTFLMECGLDACDIVKLSLPVPRLLTTKPERVREMVMRAEGIGAPRGSGMFRHALLAVAFLSEEKIATKMEFLKKTFQWSDAEAGVAVSKLPLVLKHSKDRLRRMSEFLIILVGLEPEYIAHRPALLTYSLERRLRPRYYVVKFLKENGLLEHDRSYYTAVQVSENIFMEKFIRPFMEAAPSLDQDYAAACRGEVPTRFRFQEPSTDLANA</sequence>
<accession>A0AAV5F4R8</accession>
<dbReference type="FunFam" id="1.25.70.10:FF:000001">
    <property type="entry name" value="Mitochondrial transcription termination factor-like"/>
    <property type="match status" value="1"/>
</dbReference>
<dbReference type="SMART" id="SM00733">
    <property type="entry name" value="Mterf"/>
    <property type="match status" value="5"/>
</dbReference>
<dbReference type="Pfam" id="PF02536">
    <property type="entry name" value="mTERF"/>
    <property type="match status" value="1"/>
</dbReference>
<keyword evidence="2" id="KW-0806">Transcription termination</keyword>
<evidence type="ECO:0000256" key="3">
    <source>
        <dbReference type="ARBA" id="ARBA00022946"/>
    </source>
</evidence>
<evidence type="ECO:0000256" key="1">
    <source>
        <dbReference type="ARBA" id="ARBA00007692"/>
    </source>
</evidence>
<organism evidence="4 5">
    <name type="scientific">Eleusine coracana subsp. coracana</name>
    <dbReference type="NCBI Taxonomy" id="191504"/>
    <lineage>
        <taxon>Eukaryota</taxon>
        <taxon>Viridiplantae</taxon>
        <taxon>Streptophyta</taxon>
        <taxon>Embryophyta</taxon>
        <taxon>Tracheophyta</taxon>
        <taxon>Spermatophyta</taxon>
        <taxon>Magnoliopsida</taxon>
        <taxon>Liliopsida</taxon>
        <taxon>Poales</taxon>
        <taxon>Poaceae</taxon>
        <taxon>PACMAD clade</taxon>
        <taxon>Chloridoideae</taxon>
        <taxon>Cynodonteae</taxon>
        <taxon>Eleusininae</taxon>
        <taxon>Eleusine</taxon>
    </lineage>
</organism>
<comment type="caution">
    <text evidence="4">The sequence shown here is derived from an EMBL/GenBank/DDBJ whole genome shotgun (WGS) entry which is preliminary data.</text>
</comment>
<keyword evidence="3" id="KW-0809">Transit peptide</keyword>
<dbReference type="PANTHER" id="PTHR13068:SF84">
    <property type="entry name" value="OS06G0225100 PROTEIN"/>
    <property type="match status" value="1"/>
</dbReference>
<reference evidence="4" key="2">
    <citation type="submission" date="2021-12" db="EMBL/GenBank/DDBJ databases">
        <title>Resequencing data analysis of finger millet.</title>
        <authorList>
            <person name="Hatakeyama M."/>
            <person name="Aluri S."/>
            <person name="Balachadran M.T."/>
            <person name="Sivarajan S.R."/>
            <person name="Poveda L."/>
            <person name="Shimizu-Inatsugi R."/>
            <person name="Schlapbach R."/>
            <person name="Sreeman S.M."/>
            <person name="Shimizu K.K."/>
        </authorList>
    </citation>
    <scope>NUCLEOTIDE SEQUENCE</scope>
</reference>
<dbReference type="PANTHER" id="PTHR13068">
    <property type="entry name" value="CGI-12 PROTEIN-RELATED"/>
    <property type="match status" value="1"/>
</dbReference>
<dbReference type="InterPro" id="IPR038538">
    <property type="entry name" value="MTERF_sf"/>
</dbReference>
<dbReference type="EMBL" id="BQKI01000081">
    <property type="protein sequence ID" value="GJN29236.1"/>
    <property type="molecule type" value="Genomic_DNA"/>
</dbReference>
<evidence type="ECO:0000313" key="5">
    <source>
        <dbReference type="Proteomes" id="UP001054889"/>
    </source>
</evidence>
<dbReference type="GO" id="GO:0003676">
    <property type="term" value="F:nucleic acid binding"/>
    <property type="evidence" value="ECO:0007669"/>
    <property type="project" value="InterPro"/>
</dbReference>
<comment type="similarity">
    <text evidence="1">Belongs to the mTERF family.</text>
</comment>
<dbReference type="InterPro" id="IPR003690">
    <property type="entry name" value="MTERF"/>
</dbReference>
<dbReference type="GO" id="GO:0006353">
    <property type="term" value="P:DNA-templated transcription termination"/>
    <property type="evidence" value="ECO:0007669"/>
    <property type="project" value="UniProtKB-KW"/>
</dbReference>